<dbReference type="SUPFAM" id="SSF88659">
    <property type="entry name" value="Sigma3 and sigma4 domains of RNA polymerase sigma factors"/>
    <property type="match status" value="1"/>
</dbReference>
<dbReference type="PANTHER" id="PTHR43133">
    <property type="entry name" value="RNA POLYMERASE ECF-TYPE SIGMA FACTO"/>
    <property type="match status" value="1"/>
</dbReference>
<dbReference type="RefSeq" id="WP_096918927.1">
    <property type="nucleotide sequence ID" value="NZ_CP029487.1"/>
</dbReference>
<dbReference type="Gene3D" id="1.10.10.10">
    <property type="entry name" value="Winged helix-like DNA-binding domain superfamily/Winged helix DNA-binding domain"/>
    <property type="match status" value="1"/>
</dbReference>
<dbReference type="GO" id="GO:0006352">
    <property type="term" value="P:DNA-templated transcription initiation"/>
    <property type="evidence" value="ECO:0007669"/>
    <property type="project" value="InterPro"/>
</dbReference>
<dbReference type="PANTHER" id="PTHR43133:SF8">
    <property type="entry name" value="RNA POLYMERASE SIGMA FACTOR HI_1459-RELATED"/>
    <property type="match status" value="1"/>
</dbReference>
<keyword evidence="2" id="KW-0805">Transcription regulation</keyword>
<comment type="similarity">
    <text evidence="1">Belongs to the sigma-70 factor family. ECF subfamily.</text>
</comment>
<dbReference type="SUPFAM" id="SSF88946">
    <property type="entry name" value="Sigma2 domain of RNA polymerase sigma factors"/>
    <property type="match status" value="1"/>
</dbReference>
<sequence>MRAVNDRDNQAEILRFIEMAKQGDKAMKLAVVNLFKPMAYSMVYRSFYHKEEREEMYQEACLQILEAIEDFDTEKYRHVYFRYYLKNRLRFMILNRIWRIGLEKKRFACSLDEKVAGEDGEEDCWKIDWFPAACNTEEQAIRGCMAQKVLEVMRKRMVQETYEAVCRHFMEGISYAEIALERGQNRSTVQYQCRRGLELVKRELLGEKAYLRQVLGEDF</sequence>
<dbReference type="Proteomes" id="UP000218387">
    <property type="component" value="Chromosome"/>
</dbReference>
<dbReference type="InterPro" id="IPR014284">
    <property type="entry name" value="RNA_pol_sigma-70_dom"/>
</dbReference>
<name>A0A4V1GMH5_EUBML</name>
<dbReference type="GO" id="GO:0003677">
    <property type="term" value="F:DNA binding"/>
    <property type="evidence" value="ECO:0007669"/>
    <property type="project" value="UniProtKB-KW"/>
</dbReference>
<dbReference type="KEGG" id="emt:CPZ25_018955"/>
<dbReference type="NCBIfam" id="TIGR02937">
    <property type="entry name" value="sigma70-ECF"/>
    <property type="match status" value="1"/>
</dbReference>
<reference evidence="7 8" key="1">
    <citation type="submission" date="2018-05" db="EMBL/GenBank/DDBJ databases">
        <title>Genome comparison of Eubacterium sp.</title>
        <authorList>
            <person name="Feng Y."/>
            <person name="Sanchez-Andrea I."/>
            <person name="Stams A.J.M."/>
            <person name="De Vos W.M."/>
        </authorList>
    </citation>
    <scope>NUCLEOTIDE SEQUENCE [LARGE SCALE GENOMIC DNA]</scope>
    <source>
        <strain evidence="7 8">YI</strain>
    </source>
</reference>
<evidence type="ECO:0000313" key="7">
    <source>
        <dbReference type="EMBL" id="QCT73306.1"/>
    </source>
</evidence>
<gene>
    <name evidence="7" type="ORF">CPZ25_018955</name>
</gene>
<evidence type="ECO:0000256" key="2">
    <source>
        <dbReference type="ARBA" id="ARBA00023015"/>
    </source>
</evidence>
<proteinExistence type="inferred from homology"/>
<evidence type="ECO:0000256" key="1">
    <source>
        <dbReference type="ARBA" id="ARBA00010641"/>
    </source>
</evidence>
<dbReference type="InterPro" id="IPR007627">
    <property type="entry name" value="RNA_pol_sigma70_r2"/>
</dbReference>
<keyword evidence="8" id="KW-1185">Reference proteome</keyword>
<keyword evidence="5" id="KW-0804">Transcription</keyword>
<dbReference type="EMBL" id="CP029487">
    <property type="protein sequence ID" value="QCT73306.1"/>
    <property type="molecule type" value="Genomic_DNA"/>
</dbReference>
<keyword evidence="4" id="KW-0238">DNA-binding</keyword>
<dbReference type="Pfam" id="PF04542">
    <property type="entry name" value="Sigma70_r2"/>
    <property type="match status" value="1"/>
</dbReference>
<keyword evidence="3" id="KW-0731">Sigma factor</keyword>
<dbReference type="Gene3D" id="1.10.1740.10">
    <property type="match status" value="1"/>
</dbReference>
<dbReference type="GO" id="GO:0016987">
    <property type="term" value="F:sigma factor activity"/>
    <property type="evidence" value="ECO:0007669"/>
    <property type="project" value="UniProtKB-KW"/>
</dbReference>
<organism evidence="7 8">
    <name type="scientific">Eubacterium maltosivorans</name>
    <dbReference type="NCBI Taxonomy" id="2041044"/>
    <lineage>
        <taxon>Bacteria</taxon>
        <taxon>Bacillati</taxon>
        <taxon>Bacillota</taxon>
        <taxon>Clostridia</taxon>
        <taxon>Eubacteriales</taxon>
        <taxon>Eubacteriaceae</taxon>
        <taxon>Eubacterium</taxon>
    </lineage>
</organism>
<evidence type="ECO:0000256" key="3">
    <source>
        <dbReference type="ARBA" id="ARBA00023082"/>
    </source>
</evidence>
<dbReference type="InterPro" id="IPR013324">
    <property type="entry name" value="RNA_pol_sigma_r3/r4-like"/>
</dbReference>
<feature type="domain" description="RNA polymerase sigma-70 region 2" evidence="6">
    <location>
        <begin position="33"/>
        <end position="97"/>
    </location>
</feature>
<evidence type="ECO:0000259" key="6">
    <source>
        <dbReference type="Pfam" id="PF04542"/>
    </source>
</evidence>
<dbReference type="AlphaFoldDB" id="A0A4V1GMH5"/>
<dbReference type="InterPro" id="IPR013325">
    <property type="entry name" value="RNA_pol_sigma_r2"/>
</dbReference>
<accession>A0A4V1GMH5</accession>
<evidence type="ECO:0000256" key="5">
    <source>
        <dbReference type="ARBA" id="ARBA00023163"/>
    </source>
</evidence>
<protein>
    <submittedName>
        <fullName evidence="7">Sigma-70 family RNA polymerase sigma factor</fullName>
    </submittedName>
</protein>
<dbReference type="InterPro" id="IPR039425">
    <property type="entry name" value="RNA_pol_sigma-70-like"/>
</dbReference>
<evidence type="ECO:0000256" key="4">
    <source>
        <dbReference type="ARBA" id="ARBA00023125"/>
    </source>
</evidence>
<dbReference type="InterPro" id="IPR036388">
    <property type="entry name" value="WH-like_DNA-bd_sf"/>
</dbReference>
<evidence type="ECO:0000313" key="8">
    <source>
        <dbReference type="Proteomes" id="UP000218387"/>
    </source>
</evidence>